<keyword evidence="3" id="KW-1185">Reference proteome</keyword>
<keyword evidence="1" id="KW-0732">Signal</keyword>
<sequence length="185" mass="21813">MKILLLLLVVFILFRNEYQVIQLIDFQCSLNDEKLYENHTCETKTIDEKTNSLSFKVWAKRPLNTLIMSATLLYKYDDVFREVIHSPRVDWCRFISTNSVSNRLFWIGLEMIKSIDRSLIHPCPYVDIVYDDIRIPMNKMIAIFPTGEYRLMIHIDANDQEEIMKANITYKVLPTNKKTSANINN</sequence>
<evidence type="ECO:0008006" key="4">
    <source>
        <dbReference type="Google" id="ProtNLM"/>
    </source>
</evidence>
<organism evidence="2 3">
    <name type="scientific">Polypedilum vanderplanki</name>
    <name type="common">Sleeping chironomid midge</name>
    <dbReference type="NCBI Taxonomy" id="319348"/>
    <lineage>
        <taxon>Eukaryota</taxon>
        <taxon>Metazoa</taxon>
        <taxon>Ecdysozoa</taxon>
        <taxon>Arthropoda</taxon>
        <taxon>Hexapoda</taxon>
        <taxon>Insecta</taxon>
        <taxon>Pterygota</taxon>
        <taxon>Neoptera</taxon>
        <taxon>Endopterygota</taxon>
        <taxon>Diptera</taxon>
        <taxon>Nematocera</taxon>
        <taxon>Chironomoidea</taxon>
        <taxon>Chironomidae</taxon>
        <taxon>Chironominae</taxon>
        <taxon>Polypedilum</taxon>
        <taxon>Polypedilum</taxon>
    </lineage>
</organism>
<dbReference type="Pfam" id="PF06477">
    <property type="entry name" value="DUF1091"/>
    <property type="match status" value="1"/>
</dbReference>
<protein>
    <recommendedName>
        <fullName evidence="4">MD-2-related lipid-recognition domain-containing protein</fullName>
    </recommendedName>
</protein>
<dbReference type="AlphaFoldDB" id="A0A9J6BG58"/>
<evidence type="ECO:0000313" key="3">
    <source>
        <dbReference type="Proteomes" id="UP001107558"/>
    </source>
</evidence>
<accession>A0A9J6BG58</accession>
<evidence type="ECO:0000313" key="2">
    <source>
        <dbReference type="EMBL" id="KAG5668583.1"/>
    </source>
</evidence>
<reference evidence="2" key="1">
    <citation type="submission" date="2021-03" db="EMBL/GenBank/DDBJ databases">
        <title>Chromosome level genome of the anhydrobiotic midge Polypedilum vanderplanki.</title>
        <authorList>
            <person name="Yoshida Y."/>
            <person name="Kikawada T."/>
            <person name="Gusev O."/>
        </authorList>
    </citation>
    <scope>NUCLEOTIDE SEQUENCE</scope>
    <source>
        <strain evidence="2">NIAS01</strain>
        <tissue evidence="2">Whole body or cell culture</tissue>
    </source>
</reference>
<dbReference type="PANTHER" id="PTHR20898:SF0">
    <property type="entry name" value="DAEDALUS ON 3-RELATED"/>
    <property type="match status" value="1"/>
</dbReference>
<dbReference type="OrthoDB" id="7859583at2759"/>
<proteinExistence type="predicted"/>
<feature type="chain" id="PRO_5039929956" description="MD-2-related lipid-recognition domain-containing protein" evidence="1">
    <location>
        <begin position="19"/>
        <end position="185"/>
    </location>
</feature>
<comment type="caution">
    <text evidence="2">The sequence shown here is derived from an EMBL/GenBank/DDBJ whole genome shotgun (WGS) entry which is preliminary data.</text>
</comment>
<dbReference type="InterPro" id="IPR010512">
    <property type="entry name" value="DUF1091"/>
</dbReference>
<evidence type="ECO:0000256" key="1">
    <source>
        <dbReference type="SAM" id="SignalP"/>
    </source>
</evidence>
<feature type="signal peptide" evidence="1">
    <location>
        <begin position="1"/>
        <end position="18"/>
    </location>
</feature>
<dbReference type="EMBL" id="JADBJN010000004">
    <property type="protein sequence ID" value="KAG5668583.1"/>
    <property type="molecule type" value="Genomic_DNA"/>
</dbReference>
<gene>
    <name evidence="2" type="ORF">PVAND_016519</name>
</gene>
<dbReference type="Proteomes" id="UP001107558">
    <property type="component" value="Chromosome 4"/>
</dbReference>
<name>A0A9J6BG58_POLVA</name>
<dbReference type="PANTHER" id="PTHR20898">
    <property type="entry name" value="DAEDALUS ON 3-RELATED-RELATED"/>
    <property type="match status" value="1"/>
</dbReference>